<dbReference type="RefSeq" id="XP_001731459.1">
    <property type="nucleotide sequence ID" value="XM_001731407.1"/>
</dbReference>
<dbReference type="GO" id="GO:0030170">
    <property type="term" value="F:pyridoxal phosphate binding"/>
    <property type="evidence" value="ECO:0007669"/>
    <property type="project" value="InterPro"/>
</dbReference>
<keyword evidence="10" id="KW-1185">Reference proteome</keyword>
<dbReference type="Proteomes" id="UP000008837">
    <property type="component" value="Unassembled WGS sequence"/>
</dbReference>
<dbReference type="GO" id="GO:0005783">
    <property type="term" value="C:endoplasmic reticulum"/>
    <property type="evidence" value="ECO:0007669"/>
    <property type="project" value="TreeGrafter"/>
</dbReference>
<evidence type="ECO:0000256" key="1">
    <source>
        <dbReference type="ARBA" id="ARBA00001933"/>
    </source>
</evidence>
<keyword evidence="3 8" id="KW-0456">Lyase</keyword>
<sequence length="263" mass="28587">MIDDIVSIGALAKRHKIGCHVDCCLGSFLMPFLEPAGFVSEPFDFRVDGVTSISCDTHKYGFAPKGSSIVMYHTEALRRYQYYVSTDWVGGVYASPTLAGSRAGALIAGAWAAMTSLGRDGYIQSCREIVGAAKEIEKRVRAEIPELVILGKPLVSVLAFASAGNVNIYDVGDQMSRRGWHLNALSGDMPAFHIACTRLTVPVVDRFVHDLKESVAASRSRPSKSGAMATVYGLHTTTPVAPMLLKEMAARYIDTMYKLDKSE</sequence>
<evidence type="ECO:0000256" key="6">
    <source>
        <dbReference type="ARBA" id="ARBA00042568"/>
    </source>
</evidence>
<evidence type="ECO:0000256" key="2">
    <source>
        <dbReference type="ARBA" id="ARBA00022898"/>
    </source>
</evidence>
<dbReference type="InterPro" id="IPR002129">
    <property type="entry name" value="PyrdxlP-dep_de-COase"/>
</dbReference>
<dbReference type="OMA" id="PAMHIAF"/>
<comment type="caution">
    <text evidence="9">The sequence shown here is derived from an EMBL/GenBank/DDBJ whole genome shotgun (WGS) entry which is preliminary data.</text>
</comment>
<dbReference type="InterPro" id="IPR015424">
    <property type="entry name" value="PyrdxlP-dep_Trfase"/>
</dbReference>
<evidence type="ECO:0000256" key="5">
    <source>
        <dbReference type="ARBA" id="ARBA00038965"/>
    </source>
</evidence>
<feature type="modified residue" description="N6-(pyridoxal phosphate)lysine" evidence="7">
    <location>
        <position position="59"/>
    </location>
</feature>
<dbReference type="EMBL" id="AAYY01000004">
    <property type="protein sequence ID" value="EDP44245.1"/>
    <property type="molecule type" value="Genomic_DNA"/>
</dbReference>
<proteinExistence type="inferred from homology"/>
<accession>A8PYD7</accession>
<dbReference type="Gene3D" id="6.10.140.2150">
    <property type="match status" value="1"/>
</dbReference>
<dbReference type="Gene3D" id="3.40.640.10">
    <property type="entry name" value="Type I PLP-dependent aspartate aminotransferase-like (Major domain)"/>
    <property type="match status" value="1"/>
</dbReference>
<evidence type="ECO:0000256" key="8">
    <source>
        <dbReference type="RuleBase" id="RU000382"/>
    </source>
</evidence>
<evidence type="ECO:0000256" key="4">
    <source>
        <dbReference type="ARBA" id="ARBA00038302"/>
    </source>
</evidence>
<comment type="cofactor">
    <cofactor evidence="1 7 8">
        <name>pyridoxal 5'-phosphate</name>
        <dbReference type="ChEBI" id="CHEBI:597326"/>
    </cofactor>
</comment>
<dbReference type="PANTHER" id="PTHR42735:SF6">
    <property type="entry name" value="SPHINGOSINE-1-PHOSPHATE LYASE 1"/>
    <property type="match status" value="1"/>
</dbReference>
<dbReference type="GO" id="GO:0030149">
    <property type="term" value="P:sphingolipid catabolic process"/>
    <property type="evidence" value="ECO:0007669"/>
    <property type="project" value="TreeGrafter"/>
</dbReference>
<comment type="similarity">
    <text evidence="4">Belongs to the group II decarboxylase family. Sphingosine-1-phosphate lyase subfamily.</text>
</comment>
<dbReference type="VEuPathDB" id="FungiDB:MGL_1642"/>
<dbReference type="SUPFAM" id="SSF53383">
    <property type="entry name" value="PLP-dependent transferases"/>
    <property type="match status" value="1"/>
</dbReference>
<dbReference type="AlphaFoldDB" id="A8PYD7"/>
<dbReference type="InterPro" id="IPR015421">
    <property type="entry name" value="PyrdxlP-dep_Trfase_major"/>
</dbReference>
<evidence type="ECO:0000256" key="7">
    <source>
        <dbReference type="PIRSR" id="PIRSR602129-50"/>
    </source>
</evidence>
<name>A8PYD7_MALGO</name>
<dbReference type="STRING" id="425265.A8PYD7"/>
<dbReference type="EC" id="4.1.2.27" evidence="5"/>
<dbReference type="PANTHER" id="PTHR42735">
    <property type="match status" value="1"/>
</dbReference>
<protein>
    <recommendedName>
        <fullName evidence="5">sphinganine-1-phosphate aldolase</fullName>
        <ecNumber evidence="5">4.1.2.27</ecNumber>
    </recommendedName>
    <alternativeName>
        <fullName evidence="6">Sphingosine-1-phosphate aldolase</fullName>
    </alternativeName>
</protein>
<dbReference type="InParanoid" id="A8PYD7"/>
<dbReference type="GO" id="GO:0008117">
    <property type="term" value="F:sphinganine-1-phosphate aldolase activity"/>
    <property type="evidence" value="ECO:0007669"/>
    <property type="project" value="UniProtKB-EC"/>
</dbReference>
<dbReference type="InterPro" id="IPR015422">
    <property type="entry name" value="PyrdxlP-dep_Trfase_small"/>
</dbReference>
<evidence type="ECO:0000256" key="3">
    <source>
        <dbReference type="ARBA" id="ARBA00023239"/>
    </source>
</evidence>
<keyword evidence="2 7" id="KW-0663">Pyridoxal phosphate</keyword>
<dbReference type="InterPro" id="IPR050477">
    <property type="entry name" value="GrpII_AminoAcid_Decarb"/>
</dbReference>
<evidence type="ECO:0000313" key="10">
    <source>
        <dbReference type="Proteomes" id="UP000008837"/>
    </source>
</evidence>
<organism evidence="9 10">
    <name type="scientific">Malassezia globosa (strain ATCC MYA-4612 / CBS 7966)</name>
    <name type="common">Dandruff-associated fungus</name>
    <dbReference type="NCBI Taxonomy" id="425265"/>
    <lineage>
        <taxon>Eukaryota</taxon>
        <taxon>Fungi</taxon>
        <taxon>Dikarya</taxon>
        <taxon>Basidiomycota</taxon>
        <taxon>Ustilaginomycotina</taxon>
        <taxon>Malasseziomycetes</taxon>
        <taxon>Malasseziales</taxon>
        <taxon>Malasseziaceae</taxon>
        <taxon>Malassezia</taxon>
    </lineage>
</organism>
<dbReference type="GeneID" id="5855766"/>
<evidence type="ECO:0000313" key="9">
    <source>
        <dbReference type="EMBL" id="EDP44245.1"/>
    </source>
</evidence>
<dbReference type="KEGG" id="mgl:MGL_1642"/>
<gene>
    <name evidence="9" type="ORF">MGL_1642</name>
</gene>
<dbReference type="OrthoDB" id="10254570at2759"/>
<dbReference type="Pfam" id="PF00282">
    <property type="entry name" value="Pyridoxal_deC"/>
    <property type="match status" value="1"/>
</dbReference>
<dbReference type="Gene3D" id="3.90.1150.10">
    <property type="entry name" value="Aspartate Aminotransferase, domain 1"/>
    <property type="match status" value="1"/>
</dbReference>
<dbReference type="GO" id="GO:0019752">
    <property type="term" value="P:carboxylic acid metabolic process"/>
    <property type="evidence" value="ECO:0007669"/>
    <property type="project" value="InterPro"/>
</dbReference>
<dbReference type="GO" id="GO:0016020">
    <property type="term" value="C:membrane"/>
    <property type="evidence" value="ECO:0007669"/>
    <property type="project" value="GOC"/>
</dbReference>
<reference evidence="9 10" key="1">
    <citation type="journal article" date="2007" name="Proc. Natl. Acad. Sci. U.S.A.">
        <title>Dandruff-associated Malassezia genomes reveal convergent and divergent virulence traits shared with plant and human fungal pathogens.</title>
        <authorList>
            <person name="Xu J."/>
            <person name="Saunders C.W."/>
            <person name="Hu P."/>
            <person name="Grant R.A."/>
            <person name="Boekhout T."/>
            <person name="Kuramae E.E."/>
            <person name="Kronstad J.W."/>
            <person name="Deangelis Y.M."/>
            <person name="Reeder N.L."/>
            <person name="Johnstone K.R."/>
            <person name="Leland M."/>
            <person name="Fieno A.M."/>
            <person name="Begley W.M."/>
            <person name="Sun Y."/>
            <person name="Lacey M.P."/>
            <person name="Chaudhary T."/>
            <person name="Keough T."/>
            <person name="Chu L."/>
            <person name="Sears R."/>
            <person name="Yuan B."/>
            <person name="Dawson T.L.Jr."/>
        </authorList>
    </citation>
    <scope>NUCLEOTIDE SEQUENCE [LARGE SCALE GENOMIC DNA]</scope>
    <source>
        <strain evidence="10">ATCC MYA-4612 / CBS 7966</strain>
    </source>
</reference>